<dbReference type="RefSeq" id="WP_090560143.1">
    <property type="nucleotide sequence ID" value="NZ_FNRA01000024.1"/>
</dbReference>
<reference evidence="1 2" key="1">
    <citation type="submission" date="2016-10" db="EMBL/GenBank/DDBJ databases">
        <authorList>
            <person name="de Groot N.N."/>
        </authorList>
    </citation>
    <scope>NUCLEOTIDE SEQUENCE [LARGE SCALE GENOMIC DNA]</scope>
    <source>
        <strain evidence="1 2">DSM 19033</strain>
    </source>
</reference>
<dbReference type="AlphaFoldDB" id="A0A1H4HK37"/>
<evidence type="ECO:0000313" key="2">
    <source>
        <dbReference type="Proteomes" id="UP000198850"/>
    </source>
</evidence>
<protein>
    <submittedName>
        <fullName evidence="1">Uncharacterized protein</fullName>
    </submittedName>
</protein>
<accession>A0A1H4HK37</accession>
<keyword evidence="2" id="KW-1185">Reference proteome</keyword>
<gene>
    <name evidence="1" type="ORF">SAMN05443550_1249</name>
</gene>
<dbReference type="EMBL" id="FNRA01000024">
    <property type="protein sequence ID" value="SEB21966.1"/>
    <property type="molecule type" value="Genomic_DNA"/>
</dbReference>
<organism evidence="1 2">
    <name type="scientific">Pedobacter hartonius</name>
    <dbReference type="NCBI Taxonomy" id="425514"/>
    <lineage>
        <taxon>Bacteria</taxon>
        <taxon>Pseudomonadati</taxon>
        <taxon>Bacteroidota</taxon>
        <taxon>Sphingobacteriia</taxon>
        <taxon>Sphingobacteriales</taxon>
        <taxon>Sphingobacteriaceae</taxon>
        <taxon>Pedobacter</taxon>
    </lineage>
</organism>
<evidence type="ECO:0000313" key="1">
    <source>
        <dbReference type="EMBL" id="SEB21966.1"/>
    </source>
</evidence>
<proteinExistence type="predicted"/>
<dbReference type="Proteomes" id="UP000198850">
    <property type="component" value="Unassembled WGS sequence"/>
</dbReference>
<dbReference type="STRING" id="425514.SAMN05443550_1249"/>
<dbReference type="OrthoDB" id="1364997at2"/>
<name>A0A1H4HK37_9SPHI</name>
<sequence length="331" mass="38856">MKYKPAELTLRDDSEKEQQRTRTIFEDLRLLAKDNKQLSEHEKNFLCTGIKLSAVDDDSIDNYLACDNFKFKFLYLIYFHDLTGGGRYSMPSKLEMIEVPLILRQQQLQYLNDKSTEWLAIINTLNHTEELLNQVSFEARNELKWLDSQEEFKNGFMFGGRNRYNAKRKAILLQSKYIHCIAKEIFETAPVEEFILAINGENLEFNEFSLVHILNRHYAEMVKQYSVGKSFHTEDFYPRMLHTQLADIFKEVDNSGVLKNADLKRIAFKFSGSDYIVYTELKTKQVKGVGNVQFRRIQTFYPVNEKAVVDELRSDYVLIQLNNDLAVYTKK</sequence>